<dbReference type="OrthoDB" id="6475864at2"/>
<dbReference type="InterPro" id="IPR039513">
    <property type="entry name" value="PL-6"/>
</dbReference>
<dbReference type="CDD" id="cd14251">
    <property type="entry name" value="PL-6"/>
    <property type="match status" value="1"/>
</dbReference>
<dbReference type="Pfam" id="PF14592">
    <property type="entry name" value="Chondroitinas_B"/>
    <property type="match status" value="1"/>
</dbReference>
<sequence length="767" mass="85700">MKNFLALNLAFLLFSFVATGKDIIKVKNEAELKTAISSAKPGDEIILSNGIWKNIQIKFDSKGTKDNPITLRAETSGKVSIEGGSDLKIGGSYLVIRGLYFRNGYTPSKSVIDFHIDSSKIANNCIVTDCVIEDFTQLNRVRSDHWIEFWGRHNELSNSYLSGKSNQGPTIMVILEGNEQINNYHKIINNHFGPRPRKGGPHGETIQIGDSGTSMAPSYTTVEHNLFERCDGEVEIISNKSNNNIYRNNIFYKSEGSLVLRHGNYCTIDSNIFIGDENSDFMGGIRLINTGHWITNNYFYKIKGSEFRSALAVMNGVPKSPQNRYNQVTDAVVAYNTFVDCDTPWQLSVGANMDKSVVLPAQEIRSARPTRTILANNLIYNSSDAKAPIKAYDKIDGILFKNNIINTDYESKSEPKELQKNSFTLNKQSDWLYVPTANYTDVYNGFDFETIAKDIFGNDRSTKNSVGSMVFPVDKNKGQINKKDFGTSWFSNEAQVATPKTIQVNTQKELIKALSEASSNTIIELKSGTYKINESLKIDKTITIQSKDKKNKAILEYNGANNTAAFLMLPKGNLMLNAVILKGNNNQNAFTTKEKEMSAAYNLKIANSEISQFDYVLKTYKDSFSDTIAIDNSIIKNCKNAINLAAENDDLGEYNAEFLFITNSKFDNISNNILDYYRGGYDESTIGGNLVFDNNSVINSGKLETSGTLLKLQGIVNVTISNNIFSNNAVKTIAVLWGEKEQKESNNKIDNSGEFRTEQNLKQKMMY</sequence>
<keyword evidence="2" id="KW-0456">Lyase</keyword>
<dbReference type="InterPro" id="IPR006626">
    <property type="entry name" value="PbH1"/>
</dbReference>
<evidence type="ECO:0000256" key="1">
    <source>
        <dbReference type="SAM" id="SignalP"/>
    </source>
</evidence>
<reference evidence="3" key="1">
    <citation type="submission" date="2016-10" db="EMBL/GenBank/DDBJ databases">
        <authorList>
            <person name="Varghese N."/>
            <person name="Submissions S."/>
        </authorList>
    </citation>
    <scope>NUCLEOTIDE SEQUENCE [LARGE SCALE GENOMIC DNA]</scope>
    <source>
        <strain evidence="3">CGMCC 1.10370</strain>
    </source>
</reference>
<dbReference type="Gene3D" id="2.160.20.10">
    <property type="entry name" value="Single-stranded right-handed beta-helix, Pectin lyase-like"/>
    <property type="match status" value="2"/>
</dbReference>
<organism evidence="2 3">
    <name type="scientific">Flavobacterium phragmitis</name>
    <dbReference type="NCBI Taxonomy" id="739143"/>
    <lineage>
        <taxon>Bacteria</taxon>
        <taxon>Pseudomonadati</taxon>
        <taxon>Bacteroidota</taxon>
        <taxon>Flavobacteriia</taxon>
        <taxon>Flavobacteriales</taxon>
        <taxon>Flavobacteriaceae</taxon>
        <taxon>Flavobacterium</taxon>
    </lineage>
</organism>
<dbReference type="SMART" id="SM00710">
    <property type="entry name" value="PbH1"/>
    <property type="match status" value="6"/>
</dbReference>
<dbReference type="RefSeq" id="WP_091498561.1">
    <property type="nucleotide sequence ID" value="NZ_FOMH01000018.1"/>
</dbReference>
<dbReference type="AlphaFoldDB" id="A0A1I1X6A1"/>
<dbReference type="GO" id="GO:0016829">
    <property type="term" value="F:lyase activity"/>
    <property type="evidence" value="ECO:0007669"/>
    <property type="project" value="UniProtKB-KW"/>
</dbReference>
<keyword evidence="1" id="KW-0732">Signal</keyword>
<dbReference type="STRING" id="739143.SAMN05216297_1183"/>
<dbReference type="Proteomes" id="UP000199672">
    <property type="component" value="Unassembled WGS sequence"/>
</dbReference>
<dbReference type="SUPFAM" id="SSF51126">
    <property type="entry name" value="Pectin lyase-like"/>
    <property type="match status" value="2"/>
</dbReference>
<dbReference type="EMBL" id="FOMH01000018">
    <property type="protein sequence ID" value="SFE00850.1"/>
    <property type="molecule type" value="Genomic_DNA"/>
</dbReference>
<accession>A0A1I1X6A1</accession>
<gene>
    <name evidence="2" type="ORF">SAMN05216297_1183</name>
</gene>
<dbReference type="InterPro" id="IPR011050">
    <property type="entry name" value="Pectin_lyase_fold/virulence"/>
</dbReference>
<name>A0A1I1X6A1_9FLAO</name>
<evidence type="ECO:0000313" key="3">
    <source>
        <dbReference type="Proteomes" id="UP000199672"/>
    </source>
</evidence>
<proteinExistence type="predicted"/>
<feature type="signal peptide" evidence="1">
    <location>
        <begin position="1"/>
        <end position="20"/>
    </location>
</feature>
<evidence type="ECO:0000313" key="2">
    <source>
        <dbReference type="EMBL" id="SFE00850.1"/>
    </source>
</evidence>
<dbReference type="InterPro" id="IPR012334">
    <property type="entry name" value="Pectin_lyas_fold"/>
</dbReference>
<keyword evidence="3" id="KW-1185">Reference proteome</keyword>
<feature type="chain" id="PRO_5011589174" evidence="1">
    <location>
        <begin position="21"/>
        <end position="767"/>
    </location>
</feature>
<protein>
    <submittedName>
        <fullName evidence="2">Poly(Beta-D-mannuronate) lyase</fullName>
    </submittedName>
</protein>